<protein>
    <recommendedName>
        <fullName evidence="3">Lipoprotein</fullName>
    </recommendedName>
</protein>
<gene>
    <name evidence="1" type="ORF">SAMN04515678_11357</name>
</gene>
<evidence type="ECO:0000313" key="1">
    <source>
        <dbReference type="EMBL" id="SFE66020.1"/>
    </source>
</evidence>
<proteinExistence type="predicted"/>
<sequence length="173" mass="18596">MKTSIGVLLVSALVLTSCGTVRDSRLNPFNWFGGATSRPVTVEAGSEVNPLLPRRSSGVSIFRRERSEDQVYAGTPIAVIDELLVERRPGGAIIRATGIADRAGPFDIRLIPDETAGGGALVYTFNALQRPGPRDTGPDARKATAAVWLTDNELAGISRIEVRGRQNILTSRR</sequence>
<name>A0A1I2CEB3_9RHOB</name>
<organism evidence="1 2">
    <name type="scientific">Roseivivax sediminis</name>
    <dbReference type="NCBI Taxonomy" id="936889"/>
    <lineage>
        <taxon>Bacteria</taxon>
        <taxon>Pseudomonadati</taxon>
        <taxon>Pseudomonadota</taxon>
        <taxon>Alphaproteobacteria</taxon>
        <taxon>Rhodobacterales</taxon>
        <taxon>Roseobacteraceae</taxon>
        <taxon>Roseivivax</taxon>
    </lineage>
</organism>
<dbReference type="PROSITE" id="PS51257">
    <property type="entry name" value="PROKAR_LIPOPROTEIN"/>
    <property type="match status" value="1"/>
</dbReference>
<reference evidence="1 2" key="1">
    <citation type="submission" date="2016-10" db="EMBL/GenBank/DDBJ databases">
        <authorList>
            <person name="Varghese N."/>
            <person name="Submissions S."/>
        </authorList>
    </citation>
    <scope>NUCLEOTIDE SEQUENCE [LARGE SCALE GENOMIC DNA]</scope>
    <source>
        <strain evidence="2">YIM D21,KCTC 23444,ACCC 10710</strain>
    </source>
</reference>
<accession>A0A1I2CEB3</accession>
<dbReference type="OrthoDB" id="7773807at2"/>
<dbReference type="AlphaFoldDB" id="A0A1I2CEB3"/>
<dbReference type="Proteomes" id="UP000325289">
    <property type="component" value="Unassembled WGS sequence"/>
</dbReference>
<evidence type="ECO:0008006" key="3">
    <source>
        <dbReference type="Google" id="ProtNLM"/>
    </source>
</evidence>
<dbReference type="RefSeq" id="WP_149757633.1">
    <property type="nucleotide sequence ID" value="NZ_FOMS01000013.1"/>
</dbReference>
<evidence type="ECO:0000313" key="2">
    <source>
        <dbReference type="Proteomes" id="UP000325289"/>
    </source>
</evidence>
<keyword evidence="2" id="KW-1185">Reference proteome</keyword>
<dbReference type="EMBL" id="FOMS01000013">
    <property type="protein sequence ID" value="SFE66020.1"/>
    <property type="molecule type" value="Genomic_DNA"/>
</dbReference>